<gene>
    <name evidence="1" type="ORF">DZC72_04300</name>
</gene>
<reference evidence="2" key="1">
    <citation type="submission" date="2018-12" db="EMBL/GenBank/DDBJ databases">
        <title>Maribacter lutimaris sp. nov., isolated from marine sediment.</title>
        <authorList>
            <person name="Kim K.K."/>
        </authorList>
    </citation>
    <scope>NUCLEOTIDE SEQUENCE [LARGE SCALE GENOMIC DNA]</scope>
    <source>
        <strain evidence="2">PoM-212</strain>
    </source>
</reference>
<proteinExistence type="predicted"/>
<protein>
    <submittedName>
        <fullName evidence="1">Uncharacterized protein</fullName>
    </submittedName>
</protein>
<sequence>MDKMCIKVKGNKDINTIYIGERRLDVIEGLGIKKYMPNSIMEFVLLAMDDMNLKWADEVIMDCKMVIFHYEFVSVMYKHTPINFDGTLLFNFTISNRKFHGFSFPKKWKHLDFYLRTKRNEIII</sequence>
<keyword evidence="2" id="KW-1185">Reference proteome</keyword>
<accession>A0A3R8WGX2</accession>
<organism evidence="1 2">
    <name type="scientific">Maribacter algicola</name>
    <dbReference type="NCBI Taxonomy" id="2498892"/>
    <lineage>
        <taxon>Bacteria</taxon>
        <taxon>Pseudomonadati</taxon>
        <taxon>Bacteroidota</taxon>
        <taxon>Flavobacteriia</taxon>
        <taxon>Flavobacteriales</taxon>
        <taxon>Flavobacteriaceae</taxon>
        <taxon>Maribacter</taxon>
    </lineage>
</organism>
<dbReference type="Proteomes" id="UP000286990">
    <property type="component" value="Unassembled WGS sequence"/>
</dbReference>
<name>A0A3R8WGX2_9FLAO</name>
<comment type="caution">
    <text evidence="1">The sequence shown here is derived from an EMBL/GenBank/DDBJ whole genome shotgun (WGS) entry which is preliminary data.</text>
</comment>
<evidence type="ECO:0000313" key="2">
    <source>
        <dbReference type="Proteomes" id="UP000286990"/>
    </source>
</evidence>
<evidence type="ECO:0000313" key="1">
    <source>
        <dbReference type="EMBL" id="RRQ49817.1"/>
    </source>
</evidence>
<dbReference type="AlphaFoldDB" id="A0A3R8WGX2"/>
<dbReference type="EMBL" id="QUSX01000001">
    <property type="protein sequence ID" value="RRQ49817.1"/>
    <property type="molecule type" value="Genomic_DNA"/>
</dbReference>